<reference evidence="2" key="1">
    <citation type="journal article" date="2019" name="PLoS Negl. Trop. Dis.">
        <title>Revisiting the worldwide diversity of Leptospira species in the environment.</title>
        <authorList>
            <person name="Vincent A.T."/>
            <person name="Schiettekatte O."/>
            <person name="Bourhy P."/>
            <person name="Veyrier F.J."/>
            <person name="Picardeau M."/>
        </authorList>
    </citation>
    <scope>NUCLEOTIDE SEQUENCE [LARGE SCALE GENOMIC DNA]</scope>
    <source>
        <strain evidence="2">201400974</strain>
    </source>
</reference>
<keyword evidence="1" id="KW-0732">Signal</keyword>
<dbReference type="EMBL" id="RQHV01000059">
    <property type="protein sequence ID" value="TGN08693.1"/>
    <property type="molecule type" value="Genomic_DNA"/>
</dbReference>
<dbReference type="Proteomes" id="UP000298264">
    <property type="component" value="Unassembled WGS sequence"/>
</dbReference>
<evidence type="ECO:0000313" key="2">
    <source>
        <dbReference type="EMBL" id="TGN08693.1"/>
    </source>
</evidence>
<comment type="caution">
    <text evidence="2">The sequence shown here is derived from an EMBL/GenBank/DDBJ whole genome shotgun (WGS) entry which is preliminary data.</text>
</comment>
<dbReference type="SUPFAM" id="SSF49464">
    <property type="entry name" value="Carboxypeptidase regulatory domain-like"/>
    <property type="match status" value="1"/>
</dbReference>
<accession>A0A4V3JWW9</accession>
<dbReference type="AlphaFoldDB" id="A0A4V3JWW9"/>
<organism evidence="2 3">
    <name type="scientific">Leptospira ilyithenensis</name>
    <dbReference type="NCBI Taxonomy" id="2484901"/>
    <lineage>
        <taxon>Bacteria</taxon>
        <taxon>Pseudomonadati</taxon>
        <taxon>Spirochaetota</taxon>
        <taxon>Spirochaetia</taxon>
        <taxon>Leptospirales</taxon>
        <taxon>Leptospiraceae</taxon>
        <taxon>Leptospira</taxon>
    </lineage>
</organism>
<dbReference type="InterPro" id="IPR008969">
    <property type="entry name" value="CarboxyPept-like_regulatory"/>
</dbReference>
<evidence type="ECO:0000256" key="1">
    <source>
        <dbReference type="ARBA" id="ARBA00022729"/>
    </source>
</evidence>
<gene>
    <name evidence="2" type="ORF">EHS11_13095</name>
</gene>
<protein>
    <submittedName>
        <fullName evidence="2">Uncharacterized protein</fullName>
    </submittedName>
</protein>
<dbReference type="InterPro" id="IPR014755">
    <property type="entry name" value="Cu-Rt/internalin_Ig-like"/>
</dbReference>
<sequence>MKKQNSKSNLLSKIPVLIIGILFSSNCYFNPAIQSVFNPATSESSGAGALALLAGSGSSASTTDTGATLQVLGQLKSSGSSVTNATLSLGSVSSSAKDTVAVSTTATTNGIGKFLLKLRPGTYTINVTSSGGVSLGSFTLVVSGTTVTQGSDSGTFTVLGLTTYTLDETVALTTEFTLVSTNPVEGDQSVPLSGSTFTIVFTFSNTVDASTILEQNISFIIGTPESAKSISHTTVGNTSTIIFGGGNIYSGVNYKITPTSLIKDTDGFSLTPKTLNIKTAGGS</sequence>
<evidence type="ECO:0000313" key="3">
    <source>
        <dbReference type="Proteomes" id="UP000298264"/>
    </source>
</evidence>
<dbReference type="OrthoDB" id="330286at2"/>
<name>A0A4V3JWW9_9LEPT</name>
<dbReference type="Gene3D" id="2.60.40.1220">
    <property type="match status" value="1"/>
</dbReference>
<proteinExistence type="predicted"/>
<dbReference type="RefSeq" id="WP_135764859.1">
    <property type="nucleotide sequence ID" value="NZ_RQHV01000059.1"/>
</dbReference>
<keyword evidence="3" id="KW-1185">Reference proteome</keyword>